<protein>
    <submittedName>
        <fullName evidence="1">Unannotated protein</fullName>
    </submittedName>
</protein>
<name>A0A6J6GS12_9ZZZZ</name>
<dbReference type="EMBL" id="CAEZUP010000019">
    <property type="protein sequence ID" value="CAB4604081.1"/>
    <property type="molecule type" value="Genomic_DNA"/>
</dbReference>
<dbReference type="PROSITE" id="PS51257">
    <property type="entry name" value="PROKAR_LIPOPROTEIN"/>
    <property type="match status" value="1"/>
</dbReference>
<evidence type="ECO:0000313" key="1">
    <source>
        <dbReference type="EMBL" id="CAB4604081.1"/>
    </source>
</evidence>
<sequence length="210" mass="22370">MEFAGERMSFPNARPASKAAVVAVVAVALLTAGCATVSGKATTDDSAIPEPNIAIASVQTSVATVAPVVDVAPETAIAGAIDAFWVAYLAAHDPPNPDHPALNDVAIGEELALLKERISARRRVGESIRRSERDAFTSTVRIRSLAAESSVVEVCVFDDLVIVDILSGRVVNDEVGTYRFEMSMVKRDGRWLVGSNRIVSYRAGVDTCER</sequence>
<proteinExistence type="predicted"/>
<reference evidence="1" key="1">
    <citation type="submission" date="2020-05" db="EMBL/GenBank/DDBJ databases">
        <authorList>
            <person name="Chiriac C."/>
            <person name="Salcher M."/>
            <person name="Ghai R."/>
            <person name="Kavagutti S V."/>
        </authorList>
    </citation>
    <scope>NUCLEOTIDE SEQUENCE</scope>
</reference>
<accession>A0A6J6GS12</accession>
<dbReference type="AlphaFoldDB" id="A0A6J6GS12"/>
<gene>
    <name evidence="1" type="ORF">UFOPK1835_00642</name>
</gene>
<organism evidence="1">
    <name type="scientific">freshwater metagenome</name>
    <dbReference type="NCBI Taxonomy" id="449393"/>
    <lineage>
        <taxon>unclassified sequences</taxon>
        <taxon>metagenomes</taxon>
        <taxon>ecological metagenomes</taxon>
    </lineage>
</organism>